<dbReference type="Proteomes" id="UP000323142">
    <property type="component" value="Unassembled WGS sequence"/>
</dbReference>
<gene>
    <name evidence="4" type="ORF">F0L46_06800</name>
</gene>
<dbReference type="InterPro" id="IPR002401">
    <property type="entry name" value="Cyt_P450_E_grp-I"/>
</dbReference>
<sequence>MPIPRDPSPDSTLALLREGYAFIPERCRRLGSDLFETRLMFTKAVCMSGPEAAAQFYRRDRFTRRGGMPITTLTLIQDVGSVITLDGDDHRRRKAMFLAIMGPGRLEGIAERTAEHWRAGVRAWERRDEVALFHAAHEPLCGAICEWAGLPLQGDEVAQRAREFEAMVEGTGSVGPRNWRGHAMRFRTERWMRGVIRRIRSGELAVPEGSAAHVVAHHRDRDGELLPVPVAAVELINVLRPTVANARFVAYAAHALHLNPAWRERLRASDEDLELFVQEVRRFYPFIPLIGGRVIEPFSWRGHEFGKDDWVLIDLYGTNRDGRTWEEPDAFRPDRFRGRAIGSYDMIPQGGGDHADTHRCPGEWLLIEQLKTVVRGLTREMTYDVPDQDLGIDLGRMPALPNSRFVMRNVRAAA</sequence>
<evidence type="ECO:0000256" key="2">
    <source>
        <dbReference type="ARBA" id="ARBA00010617"/>
    </source>
</evidence>
<comment type="caution">
    <text evidence="4">The sequence shown here is derived from an EMBL/GenBank/DDBJ whole genome shotgun (WGS) entry which is preliminary data.</text>
</comment>
<dbReference type="InterPro" id="IPR001128">
    <property type="entry name" value="Cyt_P450"/>
</dbReference>
<evidence type="ECO:0000256" key="1">
    <source>
        <dbReference type="ARBA" id="ARBA00001971"/>
    </source>
</evidence>
<dbReference type="AlphaFoldDB" id="A0A5B2VGE0"/>
<evidence type="ECO:0000313" key="4">
    <source>
        <dbReference type="EMBL" id="KAA2237975.1"/>
    </source>
</evidence>
<evidence type="ECO:0000256" key="3">
    <source>
        <dbReference type="PIRSR" id="PIRSR602401-1"/>
    </source>
</evidence>
<reference evidence="4 5" key="1">
    <citation type="submission" date="2019-09" db="EMBL/GenBank/DDBJ databases">
        <title>Salinarimonas rosea gen. nov., sp. nov., a new member of the a-2 subgroup of the Proteobacteria.</title>
        <authorList>
            <person name="Liu J."/>
        </authorList>
    </citation>
    <scope>NUCLEOTIDE SEQUENCE [LARGE SCALE GENOMIC DNA]</scope>
    <source>
        <strain evidence="4 5">BN140002</strain>
    </source>
</reference>
<dbReference type="InterPro" id="IPR036396">
    <property type="entry name" value="Cyt_P450_sf"/>
</dbReference>
<keyword evidence="3" id="KW-0408">Iron</keyword>
<organism evidence="4 5">
    <name type="scientific">Salinarimonas soli</name>
    <dbReference type="NCBI Taxonomy" id="1638099"/>
    <lineage>
        <taxon>Bacteria</taxon>
        <taxon>Pseudomonadati</taxon>
        <taxon>Pseudomonadota</taxon>
        <taxon>Alphaproteobacteria</taxon>
        <taxon>Hyphomicrobiales</taxon>
        <taxon>Salinarimonadaceae</taxon>
        <taxon>Salinarimonas</taxon>
    </lineage>
</organism>
<keyword evidence="3" id="KW-0349">Heme</keyword>
<reference evidence="4 5" key="2">
    <citation type="submission" date="2019-09" db="EMBL/GenBank/DDBJ databases">
        <authorList>
            <person name="Jin C."/>
        </authorList>
    </citation>
    <scope>NUCLEOTIDE SEQUENCE [LARGE SCALE GENOMIC DNA]</scope>
    <source>
        <strain evidence="4 5">BN140002</strain>
    </source>
</reference>
<name>A0A5B2VGE0_9HYPH</name>
<dbReference type="EMBL" id="VUOA01000016">
    <property type="protein sequence ID" value="KAA2237975.1"/>
    <property type="molecule type" value="Genomic_DNA"/>
</dbReference>
<dbReference type="GO" id="GO:0020037">
    <property type="term" value="F:heme binding"/>
    <property type="evidence" value="ECO:0007669"/>
    <property type="project" value="InterPro"/>
</dbReference>
<dbReference type="GO" id="GO:0016705">
    <property type="term" value="F:oxidoreductase activity, acting on paired donors, with incorporation or reduction of molecular oxygen"/>
    <property type="evidence" value="ECO:0007669"/>
    <property type="project" value="InterPro"/>
</dbReference>
<keyword evidence="3" id="KW-0479">Metal-binding</keyword>
<dbReference type="PRINTS" id="PR00463">
    <property type="entry name" value="EP450I"/>
</dbReference>
<dbReference type="OrthoDB" id="9764248at2"/>
<dbReference type="GO" id="GO:0004497">
    <property type="term" value="F:monooxygenase activity"/>
    <property type="evidence" value="ECO:0007669"/>
    <property type="project" value="InterPro"/>
</dbReference>
<comment type="similarity">
    <text evidence="2">Belongs to the cytochrome P450 family.</text>
</comment>
<dbReference type="CDD" id="cd11067">
    <property type="entry name" value="CYP152"/>
    <property type="match status" value="1"/>
</dbReference>
<proteinExistence type="inferred from homology"/>
<accession>A0A5B2VGE0</accession>
<feature type="binding site" description="axial binding residue" evidence="3">
    <location>
        <position position="360"/>
    </location>
    <ligand>
        <name>heme</name>
        <dbReference type="ChEBI" id="CHEBI:30413"/>
    </ligand>
    <ligandPart>
        <name>Fe</name>
        <dbReference type="ChEBI" id="CHEBI:18248"/>
    </ligandPart>
</feature>
<evidence type="ECO:0000313" key="5">
    <source>
        <dbReference type="Proteomes" id="UP000323142"/>
    </source>
</evidence>
<dbReference type="PANTHER" id="PTHR46696">
    <property type="entry name" value="P450, PUTATIVE (EUROFUNG)-RELATED"/>
    <property type="match status" value="1"/>
</dbReference>
<protein>
    <submittedName>
        <fullName evidence="4">Cytochrome P450</fullName>
    </submittedName>
</protein>
<dbReference type="Pfam" id="PF00067">
    <property type="entry name" value="p450"/>
    <property type="match status" value="1"/>
</dbReference>
<dbReference type="SUPFAM" id="SSF48264">
    <property type="entry name" value="Cytochrome P450"/>
    <property type="match status" value="1"/>
</dbReference>
<dbReference type="GO" id="GO:0005506">
    <property type="term" value="F:iron ion binding"/>
    <property type="evidence" value="ECO:0007669"/>
    <property type="project" value="InterPro"/>
</dbReference>
<comment type="cofactor">
    <cofactor evidence="1 3">
        <name>heme</name>
        <dbReference type="ChEBI" id="CHEBI:30413"/>
    </cofactor>
</comment>
<dbReference type="PANTHER" id="PTHR46696:SF1">
    <property type="entry name" value="CYTOCHROME P450 YJIB-RELATED"/>
    <property type="match status" value="1"/>
</dbReference>
<dbReference type="Gene3D" id="1.10.630.10">
    <property type="entry name" value="Cytochrome P450"/>
    <property type="match status" value="1"/>
</dbReference>
<keyword evidence="5" id="KW-1185">Reference proteome</keyword>
<dbReference type="RefSeq" id="WP_149816307.1">
    <property type="nucleotide sequence ID" value="NZ_VUOA01000016.1"/>
</dbReference>